<evidence type="ECO:0000256" key="3">
    <source>
        <dbReference type="ARBA" id="ARBA00022723"/>
    </source>
</evidence>
<keyword evidence="5" id="KW-0408">Iron</keyword>
<name>A0A146K8Q4_9EUKA</name>
<evidence type="ECO:0000256" key="2">
    <source>
        <dbReference type="ARBA" id="ARBA00022448"/>
    </source>
</evidence>
<keyword evidence="3" id="KW-0479">Metal-binding</keyword>
<dbReference type="EMBL" id="GDID01004451">
    <property type="protein sequence ID" value="JAP92155.1"/>
    <property type="molecule type" value="Transcribed_RNA"/>
</dbReference>
<dbReference type="PANTHER" id="PTHR43865:SF1">
    <property type="entry name" value="RUBRERYTHRIN-RELATED"/>
    <property type="match status" value="1"/>
</dbReference>
<evidence type="ECO:0000256" key="4">
    <source>
        <dbReference type="ARBA" id="ARBA00022982"/>
    </source>
</evidence>
<dbReference type="NCBIfam" id="NF045767">
    <property type="entry name" value="RuberyRbr"/>
    <property type="match status" value="1"/>
</dbReference>
<sequence>MSKQSLAGTKTEKHLLMAFAGESQAFQRYTLFAAQARKEGYQYLANIFEDNAKMEQVHAARFFSFLEGRPLEITATYPAGKVGTTLENVKGSVAGEIEEATEIYPLFAKIAKEEGFPHIARTFDQIAVIEQHHAKRFQNIQKLLENEHVYEMEENTLWICMKCGYVHKGAKALAGCPVCLEINPFMPLDFDWYSMKK</sequence>
<dbReference type="PANTHER" id="PTHR43865">
    <property type="entry name" value="RUBRERYTHRIN-RELATED"/>
    <property type="match status" value="1"/>
</dbReference>
<dbReference type="GO" id="GO:0046872">
    <property type="term" value="F:metal ion binding"/>
    <property type="evidence" value="ECO:0007669"/>
    <property type="project" value="UniProtKB-KW"/>
</dbReference>
<dbReference type="InterPro" id="IPR003251">
    <property type="entry name" value="Rr_diiron-bd_dom"/>
</dbReference>
<accession>A0A146K8Q4</accession>
<dbReference type="InterPro" id="IPR012347">
    <property type="entry name" value="Ferritin-like"/>
</dbReference>
<comment type="cofactor">
    <cofactor evidence="1">
        <name>Fe(3+)</name>
        <dbReference type="ChEBI" id="CHEBI:29034"/>
    </cofactor>
</comment>
<keyword evidence="4" id="KW-0249">Electron transport</keyword>
<dbReference type="SUPFAM" id="SSF57802">
    <property type="entry name" value="Rubredoxin-like"/>
    <property type="match status" value="1"/>
</dbReference>
<evidence type="ECO:0000256" key="5">
    <source>
        <dbReference type="ARBA" id="ARBA00023004"/>
    </source>
</evidence>
<proteinExistence type="predicted"/>
<dbReference type="InterPro" id="IPR009078">
    <property type="entry name" value="Ferritin-like_SF"/>
</dbReference>
<organism evidence="7">
    <name type="scientific">Trepomonas sp. PC1</name>
    <dbReference type="NCBI Taxonomy" id="1076344"/>
    <lineage>
        <taxon>Eukaryota</taxon>
        <taxon>Metamonada</taxon>
        <taxon>Diplomonadida</taxon>
        <taxon>Hexamitidae</taxon>
        <taxon>Hexamitinae</taxon>
        <taxon>Trepomonas</taxon>
    </lineage>
</organism>
<dbReference type="CDD" id="cd01041">
    <property type="entry name" value="Rubrerythrin"/>
    <property type="match status" value="1"/>
</dbReference>
<dbReference type="InterPro" id="IPR048574">
    <property type="entry name" value="RUBY_RBDX"/>
</dbReference>
<protein>
    <submittedName>
        <fullName evidence="7">Rubrerythrin 1</fullName>
    </submittedName>
</protein>
<dbReference type="Gene3D" id="1.20.1260.10">
    <property type="match status" value="1"/>
</dbReference>
<keyword evidence="2" id="KW-0813">Transport</keyword>
<gene>
    <name evidence="7" type="ORF">TPC1_15994</name>
</gene>
<dbReference type="Gene3D" id="2.20.28.10">
    <property type="match status" value="1"/>
</dbReference>
<dbReference type="Pfam" id="PF21349">
    <property type="entry name" value="RUBY_RBDX"/>
    <property type="match status" value="1"/>
</dbReference>
<feature type="domain" description="Ferritin-like diiron" evidence="6">
    <location>
        <begin position="5"/>
        <end position="148"/>
    </location>
</feature>
<dbReference type="SUPFAM" id="SSF47240">
    <property type="entry name" value="Ferritin-like"/>
    <property type="match status" value="1"/>
</dbReference>
<evidence type="ECO:0000259" key="6">
    <source>
        <dbReference type="PROSITE" id="PS50905"/>
    </source>
</evidence>
<evidence type="ECO:0000313" key="7">
    <source>
        <dbReference type="EMBL" id="JAP92155.1"/>
    </source>
</evidence>
<dbReference type="InterPro" id="IPR052364">
    <property type="entry name" value="Rubrerythrin"/>
</dbReference>
<dbReference type="PROSITE" id="PS50905">
    <property type="entry name" value="FERRITIN_LIKE"/>
    <property type="match status" value="1"/>
</dbReference>
<dbReference type="AlphaFoldDB" id="A0A146K8Q4"/>
<dbReference type="GO" id="GO:0016491">
    <property type="term" value="F:oxidoreductase activity"/>
    <property type="evidence" value="ECO:0007669"/>
    <property type="project" value="InterPro"/>
</dbReference>
<evidence type="ECO:0000256" key="1">
    <source>
        <dbReference type="ARBA" id="ARBA00001965"/>
    </source>
</evidence>
<reference evidence="7" key="1">
    <citation type="submission" date="2015-07" db="EMBL/GenBank/DDBJ databases">
        <title>Adaptation to a free-living lifestyle via gene acquisitions in the diplomonad Trepomonas sp. PC1.</title>
        <authorList>
            <person name="Xu F."/>
            <person name="Jerlstrom-Hultqvist J."/>
            <person name="Kolisko M."/>
            <person name="Simpson A.G.B."/>
            <person name="Roger A.J."/>
            <person name="Svard S.G."/>
            <person name="Andersson J.O."/>
        </authorList>
    </citation>
    <scope>NUCLEOTIDE SEQUENCE</scope>
    <source>
        <strain evidence="7">PC1</strain>
    </source>
</reference>
<dbReference type="InterPro" id="IPR009040">
    <property type="entry name" value="Ferritin-like_diiron"/>
</dbReference>
<dbReference type="Pfam" id="PF02915">
    <property type="entry name" value="Rubrerythrin"/>
    <property type="match status" value="1"/>
</dbReference>